<evidence type="ECO:0000256" key="4">
    <source>
        <dbReference type="SAM" id="MobiDB-lite"/>
    </source>
</evidence>
<reference evidence="6" key="1">
    <citation type="submission" date="2024-04" db="EMBL/GenBank/DDBJ databases">
        <authorList>
            <person name="Shaw F."/>
            <person name="Minotto A."/>
        </authorList>
    </citation>
    <scope>NUCLEOTIDE SEQUENCE [LARGE SCALE GENOMIC DNA]</scope>
</reference>
<dbReference type="PROSITE" id="PS50294">
    <property type="entry name" value="WD_REPEATS_REGION"/>
    <property type="match status" value="2"/>
</dbReference>
<organism evidence="5 6">
    <name type="scientific">Somion occarium</name>
    <dbReference type="NCBI Taxonomy" id="3059160"/>
    <lineage>
        <taxon>Eukaryota</taxon>
        <taxon>Fungi</taxon>
        <taxon>Dikarya</taxon>
        <taxon>Basidiomycota</taxon>
        <taxon>Agaricomycotina</taxon>
        <taxon>Agaricomycetes</taxon>
        <taxon>Polyporales</taxon>
        <taxon>Cerrenaceae</taxon>
        <taxon>Somion</taxon>
    </lineage>
</organism>
<feature type="compositionally biased region" description="Acidic residues" evidence="4">
    <location>
        <begin position="66"/>
        <end position="87"/>
    </location>
</feature>
<dbReference type="Pfam" id="PF00400">
    <property type="entry name" value="WD40"/>
    <property type="match status" value="3"/>
</dbReference>
<evidence type="ECO:0000313" key="5">
    <source>
        <dbReference type="EMBL" id="CAL1693995.1"/>
    </source>
</evidence>
<dbReference type="PANTHER" id="PTHR19847:SF7">
    <property type="entry name" value="DDB1- AND CUL4-ASSOCIATED FACTOR 11"/>
    <property type="match status" value="1"/>
</dbReference>
<dbReference type="InterPro" id="IPR036322">
    <property type="entry name" value="WD40_repeat_dom_sf"/>
</dbReference>
<keyword evidence="1 3" id="KW-0853">WD repeat</keyword>
<dbReference type="SMART" id="SM00320">
    <property type="entry name" value="WD40"/>
    <property type="match status" value="5"/>
</dbReference>
<dbReference type="EMBL" id="OZ037944">
    <property type="protein sequence ID" value="CAL1693995.1"/>
    <property type="molecule type" value="Genomic_DNA"/>
</dbReference>
<feature type="compositionally biased region" description="Basic and acidic residues" evidence="4">
    <location>
        <begin position="587"/>
        <end position="607"/>
    </location>
</feature>
<dbReference type="Gene3D" id="2.130.10.10">
    <property type="entry name" value="YVTN repeat-like/Quinoprotein amine dehydrogenase"/>
    <property type="match status" value="2"/>
</dbReference>
<feature type="repeat" description="WD" evidence="3">
    <location>
        <begin position="382"/>
        <end position="423"/>
    </location>
</feature>
<evidence type="ECO:0000256" key="3">
    <source>
        <dbReference type="PROSITE-ProRule" id="PRU00221"/>
    </source>
</evidence>
<dbReference type="InterPro" id="IPR051859">
    <property type="entry name" value="DCAF"/>
</dbReference>
<feature type="region of interest" description="Disordered" evidence="4">
    <location>
        <begin position="587"/>
        <end position="629"/>
    </location>
</feature>
<proteinExistence type="predicted"/>
<dbReference type="SUPFAM" id="SSF50978">
    <property type="entry name" value="WD40 repeat-like"/>
    <property type="match status" value="1"/>
</dbReference>
<evidence type="ECO:0000313" key="6">
    <source>
        <dbReference type="Proteomes" id="UP001497453"/>
    </source>
</evidence>
<feature type="region of interest" description="Disordered" evidence="4">
    <location>
        <begin position="64"/>
        <end position="87"/>
    </location>
</feature>
<evidence type="ECO:0000256" key="1">
    <source>
        <dbReference type="ARBA" id="ARBA00022574"/>
    </source>
</evidence>
<name>A0ABP1CEP6_9APHY</name>
<dbReference type="PANTHER" id="PTHR19847">
    <property type="entry name" value="DDB1- AND CUL4-ASSOCIATED FACTOR 11"/>
    <property type="match status" value="1"/>
</dbReference>
<gene>
    <name evidence="5" type="ORF">GFSPODELE1_LOCUS98</name>
</gene>
<accession>A0ABP1CEP6</accession>
<dbReference type="Proteomes" id="UP001497453">
    <property type="component" value="Chromosome 1"/>
</dbReference>
<dbReference type="InterPro" id="IPR020472">
    <property type="entry name" value="WD40_PAC1"/>
</dbReference>
<sequence length="629" mass="71056">MSNAQNNESGVGGNSGTSQFRRTILEFLAGHTADQDDMFVIDADTGNGQVRISATDLLRYLTASQADDEDDEDDDEYHQEDDDDDDDELFRIAPRERAHYGPLFEPVTEPKEEGLALLMGGEFGRVGHQYSSRDGDNSFAKTLLNRGSRLRPVYREDVASEMIPNSNGVAVARYSANAYVGQYSSDSSFYYTCVRDFRLHIYDTTAPVEPTDDASARRSPGHLTTMKVIKDIQAHADNWTITDSHLSPDNQRMIYATVSNNVYMTSTLDSSTEHRAINFSDNTSRRPRRSLRYDDDDYYGIWSCKFSADGNEIVAGGRSHIFVYDLLEDRRTVKIPAHEDDINSCCWADTAGNVLVSASDDSFLKVWDRRSLGSSREPSGVLIGHTEGITYVSAKGDGRYVISNGKDQVLRLWDLRSMRSNLDYEQAKRTPCGIPHFDYRTHRYPRPRHKAHPLDCSVMQYTGHEVLRTLIRCHFSPAETTGSQYIYSGSADGQIHIWSLDGQVVQTLDRSSTQPMIFDPSGPEPEPTAHPPKRITVRDVSWHSQQPVLMSAGWLSDGWDSREGSVIARHEWKGLSKMRYNLKDYVEKQKSERSERANRRAGLREAEYSMPGTFTDSDVDWDDGDDDDM</sequence>
<dbReference type="PRINTS" id="PR00320">
    <property type="entry name" value="GPROTEINBRPT"/>
</dbReference>
<feature type="repeat" description="WD" evidence="3">
    <location>
        <begin position="335"/>
        <end position="368"/>
    </location>
</feature>
<dbReference type="InterPro" id="IPR015943">
    <property type="entry name" value="WD40/YVTN_repeat-like_dom_sf"/>
</dbReference>
<protein>
    <recommendedName>
        <fullName evidence="7">WD40 repeat-like protein</fullName>
    </recommendedName>
</protein>
<keyword evidence="2" id="KW-0677">Repeat</keyword>
<evidence type="ECO:0000256" key="2">
    <source>
        <dbReference type="ARBA" id="ARBA00022737"/>
    </source>
</evidence>
<evidence type="ECO:0008006" key="7">
    <source>
        <dbReference type="Google" id="ProtNLM"/>
    </source>
</evidence>
<feature type="compositionally biased region" description="Acidic residues" evidence="4">
    <location>
        <begin position="617"/>
        <end position="629"/>
    </location>
</feature>
<dbReference type="PROSITE" id="PS50082">
    <property type="entry name" value="WD_REPEATS_2"/>
    <property type="match status" value="2"/>
</dbReference>
<dbReference type="InterPro" id="IPR001680">
    <property type="entry name" value="WD40_rpt"/>
</dbReference>
<keyword evidence="6" id="KW-1185">Reference proteome</keyword>